<dbReference type="AlphaFoldDB" id="A0A9D7XFV4"/>
<proteinExistence type="predicted"/>
<protein>
    <submittedName>
        <fullName evidence="2">TlpA family protein disulfide reductase</fullName>
    </submittedName>
</protein>
<dbReference type="PANTHER" id="PTHR42852:SF13">
    <property type="entry name" value="PROTEIN DIPZ"/>
    <property type="match status" value="1"/>
</dbReference>
<evidence type="ECO:0000313" key="3">
    <source>
        <dbReference type="Proteomes" id="UP000808349"/>
    </source>
</evidence>
<dbReference type="Pfam" id="PF00578">
    <property type="entry name" value="AhpC-TSA"/>
    <property type="match status" value="1"/>
</dbReference>
<sequence>MKKIAIVFMVIIAVIACKKNNKILSFSERTSEIRTSVKKVIKGTDTTNFYDPALLIGAKIPIFEIASLDSTIFNNNSIYGKKAILHFWYRTCPNCMTELPGLIKFYDEFRNQNIEVLSFARDTKDELSEVIKSVPFNFPVLVNCGPLMDFTFEHMYGYPFILYVDEKGVITNYIRGESNETPSADGMYQQLKTMVQGNKK</sequence>
<dbReference type="PANTHER" id="PTHR42852">
    <property type="entry name" value="THIOL:DISULFIDE INTERCHANGE PROTEIN DSBE"/>
    <property type="match status" value="1"/>
</dbReference>
<dbReference type="InterPro" id="IPR050553">
    <property type="entry name" value="Thioredoxin_ResA/DsbE_sf"/>
</dbReference>
<dbReference type="InterPro" id="IPR000866">
    <property type="entry name" value="AhpC/TSA"/>
</dbReference>
<accession>A0A9D7XFV4</accession>
<dbReference type="PROSITE" id="PS51257">
    <property type="entry name" value="PROKAR_LIPOPROTEIN"/>
    <property type="match status" value="1"/>
</dbReference>
<feature type="domain" description="Thioredoxin" evidence="1">
    <location>
        <begin position="54"/>
        <end position="196"/>
    </location>
</feature>
<dbReference type="InterPro" id="IPR036249">
    <property type="entry name" value="Thioredoxin-like_sf"/>
</dbReference>
<name>A0A9D7XFV4_9BACT</name>
<organism evidence="2 3">
    <name type="scientific">Candidatus Defluviibacterium haderslevense</name>
    <dbReference type="NCBI Taxonomy" id="2981993"/>
    <lineage>
        <taxon>Bacteria</taxon>
        <taxon>Pseudomonadati</taxon>
        <taxon>Bacteroidota</taxon>
        <taxon>Saprospiria</taxon>
        <taxon>Saprospirales</taxon>
        <taxon>Saprospiraceae</taxon>
        <taxon>Candidatus Defluviibacterium</taxon>
    </lineage>
</organism>
<gene>
    <name evidence="2" type="ORF">IPO85_01895</name>
</gene>
<reference evidence="2 3" key="1">
    <citation type="submission" date="2020-10" db="EMBL/GenBank/DDBJ databases">
        <title>Connecting structure to function with the recovery of over 1000 high-quality activated sludge metagenome-assembled genomes encoding full-length rRNA genes using long-read sequencing.</title>
        <authorList>
            <person name="Singleton C.M."/>
            <person name="Petriglieri F."/>
            <person name="Kristensen J.M."/>
            <person name="Kirkegaard R.H."/>
            <person name="Michaelsen T.Y."/>
            <person name="Andersen M.H."/>
            <person name="Karst S.M."/>
            <person name="Dueholm M.S."/>
            <person name="Nielsen P.H."/>
            <person name="Albertsen M."/>
        </authorList>
    </citation>
    <scope>NUCLEOTIDE SEQUENCE [LARGE SCALE GENOMIC DNA]</scope>
    <source>
        <strain evidence="2">Ribe_18-Q3-R11-54_BAT3C.373</strain>
    </source>
</reference>
<dbReference type="Proteomes" id="UP000808349">
    <property type="component" value="Unassembled WGS sequence"/>
</dbReference>
<comment type="caution">
    <text evidence="2">The sequence shown here is derived from an EMBL/GenBank/DDBJ whole genome shotgun (WGS) entry which is preliminary data.</text>
</comment>
<dbReference type="InterPro" id="IPR013766">
    <property type="entry name" value="Thioredoxin_domain"/>
</dbReference>
<dbReference type="CDD" id="cd02966">
    <property type="entry name" value="TlpA_like_family"/>
    <property type="match status" value="1"/>
</dbReference>
<dbReference type="PROSITE" id="PS51352">
    <property type="entry name" value="THIOREDOXIN_2"/>
    <property type="match status" value="1"/>
</dbReference>
<evidence type="ECO:0000259" key="1">
    <source>
        <dbReference type="PROSITE" id="PS51352"/>
    </source>
</evidence>
<dbReference type="GO" id="GO:0016491">
    <property type="term" value="F:oxidoreductase activity"/>
    <property type="evidence" value="ECO:0007669"/>
    <property type="project" value="InterPro"/>
</dbReference>
<dbReference type="EMBL" id="JADKFW010000004">
    <property type="protein sequence ID" value="MBK9716277.1"/>
    <property type="molecule type" value="Genomic_DNA"/>
</dbReference>
<dbReference type="SUPFAM" id="SSF52833">
    <property type="entry name" value="Thioredoxin-like"/>
    <property type="match status" value="1"/>
</dbReference>
<dbReference type="Gene3D" id="3.40.30.10">
    <property type="entry name" value="Glutaredoxin"/>
    <property type="match status" value="1"/>
</dbReference>
<evidence type="ECO:0000313" key="2">
    <source>
        <dbReference type="EMBL" id="MBK9716277.1"/>
    </source>
</evidence>
<dbReference type="GO" id="GO:0016209">
    <property type="term" value="F:antioxidant activity"/>
    <property type="evidence" value="ECO:0007669"/>
    <property type="project" value="InterPro"/>
</dbReference>